<comment type="pathway">
    <text evidence="11">tRNA modification; 5-methoxycarbonylmethyl-2-thiouridine-tRNA biosynthesis.</text>
</comment>
<feature type="binding site" evidence="11">
    <location>
        <position position="67"/>
    </location>
    <ligand>
        <name>ATP</name>
        <dbReference type="ChEBI" id="CHEBI:30616"/>
    </ligand>
</feature>
<dbReference type="GO" id="GO:0070566">
    <property type="term" value="F:adenylyltransferase activity"/>
    <property type="evidence" value="ECO:0007669"/>
    <property type="project" value="InterPro"/>
</dbReference>
<protein>
    <recommendedName>
        <fullName evidence="11">Adenylyltransferase and sulfurtransferase MOCS3 homolog</fullName>
    </recommendedName>
    <alternativeName>
        <fullName evidence="11">UBA4 homolog</fullName>
    </alternativeName>
    <alternativeName>
        <fullName evidence="11">Ubiquitin-like protein activator 4 homolog</fullName>
    </alternativeName>
    <domain>
        <recommendedName>
            <fullName evidence="11">Adenylyltransferase</fullName>
            <ecNumber evidence="11">2.7.7.-</ecNumber>
        </recommendedName>
    </domain>
    <domain>
        <recommendedName>
            <fullName evidence="11">Sulfurtransferase</fullName>
            <ecNumber evidence="11">2.8.1.-</ecNumber>
        </recommendedName>
    </domain>
</protein>
<keyword evidence="10 11" id="KW-0511">Multifunctional enzyme</keyword>
<evidence type="ECO:0000256" key="1">
    <source>
        <dbReference type="ARBA" id="ARBA00004514"/>
    </source>
</evidence>
<evidence type="ECO:0000313" key="13">
    <source>
        <dbReference type="EMBL" id="CDW40512.1"/>
    </source>
</evidence>
<feature type="active site" description="Cysteine persulfide intermediate; for sulfurtransferase activity" evidence="11">
    <location>
        <position position="383"/>
    </location>
</feature>
<evidence type="ECO:0000256" key="10">
    <source>
        <dbReference type="ARBA" id="ARBA00023268"/>
    </source>
</evidence>
<feature type="binding site" evidence="11">
    <location>
        <position position="115"/>
    </location>
    <ligand>
        <name>ATP</name>
        <dbReference type="ChEBI" id="CHEBI:30616"/>
    </ligand>
</feature>
<dbReference type="Pfam" id="PF00899">
    <property type="entry name" value="ThiF"/>
    <property type="match status" value="1"/>
</dbReference>
<evidence type="ECO:0000256" key="4">
    <source>
        <dbReference type="ARBA" id="ARBA00022694"/>
    </source>
</evidence>
<comment type="caution">
    <text evidence="11">Lacks conserved residue(s) required for the propagation of feature annotation.</text>
</comment>
<feature type="binding site" evidence="11">
    <location>
        <position position="88"/>
    </location>
    <ligand>
        <name>ATP</name>
        <dbReference type="ChEBI" id="CHEBI:30616"/>
    </ligand>
</feature>
<dbReference type="InterPro" id="IPR000594">
    <property type="entry name" value="ThiF_NAD_FAD-bd"/>
</dbReference>
<dbReference type="Gene3D" id="3.40.250.10">
    <property type="entry name" value="Rhodanese-like domain"/>
    <property type="match status" value="1"/>
</dbReference>
<dbReference type="InterPro" id="IPR035985">
    <property type="entry name" value="Ubiquitin-activating_enz"/>
</dbReference>
<dbReference type="Pfam" id="PF00581">
    <property type="entry name" value="Rhodanese"/>
    <property type="match status" value="1"/>
</dbReference>
<dbReference type="GO" id="GO:0004792">
    <property type="term" value="F:thiosulfate-cyanide sulfurtransferase activity"/>
    <property type="evidence" value="ECO:0007669"/>
    <property type="project" value="TreeGrafter"/>
</dbReference>
<dbReference type="FunFam" id="3.40.50.720:FF:000033">
    <property type="entry name" value="Adenylyltransferase and sulfurtransferase MOCS3"/>
    <property type="match status" value="1"/>
</dbReference>
<dbReference type="EMBL" id="HACA01023151">
    <property type="protein sequence ID" value="CDW40512.1"/>
    <property type="molecule type" value="Transcribed_RNA"/>
</dbReference>
<evidence type="ECO:0000256" key="2">
    <source>
        <dbReference type="ARBA" id="ARBA00022490"/>
    </source>
</evidence>
<dbReference type="UniPathway" id="UPA00988"/>
<keyword evidence="4 11" id="KW-0819">tRNA processing</keyword>
<dbReference type="GO" id="GO:0042292">
    <property type="term" value="F:URM1 activating enzyme activity"/>
    <property type="evidence" value="ECO:0007669"/>
    <property type="project" value="TreeGrafter"/>
</dbReference>
<keyword evidence="7 11" id="KW-0862">Zinc</keyword>
<evidence type="ECO:0000256" key="6">
    <source>
        <dbReference type="ARBA" id="ARBA00022741"/>
    </source>
</evidence>
<reference evidence="13" key="1">
    <citation type="submission" date="2014-05" db="EMBL/GenBank/DDBJ databases">
        <authorList>
            <person name="Chronopoulou M."/>
        </authorList>
    </citation>
    <scope>NUCLEOTIDE SEQUENCE</scope>
    <source>
        <tissue evidence="13">Whole organism</tissue>
    </source>
</reference>
<evidence type="ECO:0000259" key="12">
    <source>
        <dbReference type="PROSITE" id="PS50206"/>
    </source>
</evidence>
<dbReference type="GO" id="GO:0006777">
    <property type="term" value="P:Mo-molybdopterin cofactor biosynthetic process"/>
    <property type="evidence" value="ECO:0007669"/>
    <property type="project" value="UniProtKB-UniRule"/>
</dbReference>
<dbReference type="OrthoDB" id="10261062at2759"/>
<dbReference type="InterPro" id="IPR028885">
    <property type="entry name" value="MOCS3/Uba4"/>
</dbReference>
<dbReference type="RefSeq" id="XP_040569397.1">
    <property type="nucleotide sequence ID" value="XM_040713463.2"/>
</dbReference>
<dbReference type="EC" id="2.8.1.-" evidence="11"/>
<dbReference type="GO" id="GO:0005524">
    <property type="term" value="F:ATP binding"/>
    <property type="evidence" value="ECO:0007669"/>
    <property type="project" value="UniProtKB-KW"/>
</dbReference>
<keyword evidence="6 11" id="KW-0547">Nucleotide-binding</keyword>
<keyword evidence="3 11" id="KW-0808">Transferase</keyword>
<feature type="binding site" evidence="11">
    <location>
        <begin position="96"/>
        <end position="100"/>
    </location>
    <ligand>
        <name>ATP</name>
        <dbReference type="ChEBI" id="CHEBI:30616"/>
    </ligand>
</feature>
<dbReference type="HAMAP" id="MF_03049">
    <property type="entry name" value="MOCS3_Uba4"/>
    <property type="match status" value="1"/>
</dbReference>
<dbReference type="GeneID" id="121118868"/>
<dbReference type="PANTHER" id="PTHR10953:SF102">
    <property type="entry name" value="ADENYLYLTRANSFERASE AND SULFURTRANSFERASE MOCS3"/>
    <property type="match status" value="1"/>
</dbReference>
<comment type="similarity">
    <text evidence="11">In the N-terminal section; belongs to the HesA/MoeB/ThiF family. UBA4 subfamily.</text>
</comment>
<dbReference type="GO" id="GO:0005829">
    <property type="term" value="C:cytosol"/>
    <property type="evidence" value="ECO:0007669"/>
    <property type="project" value="UniProtKB-SubCell"/>
</dbReference>
<dbReference type="InterPro" id="IPR001763">
    <property type="entry name" value="Rhodanese-like_dom"/>
</dbReference>
<evidence type="ECO:0000256" key="9">
    <source>
        <dbReference type="ARBA" id="ARBA00023150"/>
    </source>
</evidence>
<dbReference type="PANTHER" id="PTHR10953">
    <property type="entry name" value="UBIQUITIN-ACTIVATING ENZYME E1"/>
    <property type="match status" value="1"/>
</dbReference>
<dbReference type="InterPro" id="IPR036873">
    <property type="entry name" value="Rhodanese-like_dom_sf"/>
</dbReference>
<dbReference type="SMART" id="SM00450">
    <property type="entry name" value="RHOD"/>
    <property type="match status" value="1"/>
</dbReference>
<sequence length="428" mass="47082">MNSSLPNDLLQLERRVIEDGRKGNSSMDNVDNEEIQRYSRQLIIFDNGLEDQLAIKRSRILIVGAGGLGCPASQYLVGAGVGTLGILDFDLEIEYSNLHRQVLHPHDRAKSLTSKADSAAISLGRLNPNIQIKPITTALTSQNALEIISEYDIVLDASDNVATRYLLNDACVLSEKPLVSGSALRFEGQLTVYNYPPNVGTTYRCLFPDPPPPETVTNCSDGGVLGPVPGVIGTLQALEALKIILGKKESVYSGKMLLFDALNPLNSFRTVKLRPRKAAPIKELIDYEEFCGSKATDKDLALSLLSKETERITVSALSHLMKNEPSTSFIIIDVRSPSQQKIARLNASTPFPLSDMDRKDKIKELNKIIQSGGNELKDILFICRRGNDSQKAVIKYKSMAGSENIRIRDVIGGLHAWAKEIDSNFPIY</sequence>
<evidence type="ECO:0000256" key="3">
    <source>
        <dbReference type="ARBA" id="ARBA00022679"/>
    </source>
</evidence>
<dbReference type="CDD" id="cd00757">
    <property type="entry name" value="ThiF_MoeB_HesA_family"/>
    <property type="match status" value="1"/>
</dbReference>
<dbReference type="Gene3D" id="3.40.50.720">
    <property type="entry name" value="NAD(P)-binding Rossmann-like Domain"/>
    <property type="match status" value="1"/>
</dbReference>
<keyword evidence="2 11" id="KW-0963">Cytoplasm</keyword>
<dbReference type="KEGG" id="lsm:121118868"/>
<evidence type="ECO:0000256" key="7">
    <source>
        <dbReference type="ARBA" id="ARBA00022833"/>
    </source>
</evidence>
<feature type="binding site" evidence="11">
    <location>
        <position position="205"/>
    </location>
    <ligand>
        <name>Zn(2+)</name>
        <dbReference type="ChEBI" id="CHEBI:29105"/>
    </ligand>
</feature>
<comment type="subcellular location">
    <subcellularLocation>
        <location evidence="1">Cytoplasm</location>
        <location evidence="1">Cytosol</location>
    </subcellularLocation>
</comment>
<dbReference type="GO" id="GO:0032447">
    <property type="term" value="P:protein urmylation"/>
    <property type="evidence" value="ECO:0007669"/>
    <property type="project" value="TreeGrafter"/>
</dbReference>
<feature type="domain" description="Rhodanese" evidence="12">
    <location>
        <begin position="329"/>
        <end position="426"/>
    </location>
</feature>
<dbReference type="GO" id="GO:0046872">
    <property type="term" value="F:metal ion binding"/>
    <property type="evidence" value="ECO:0007669"/>
    <property type="project" value="UniProtKB-KW"/>
</dbReference>
<comment type="function">
    <text evidence="11">Plays a central role in 2-thiolation of mcm(5)S(2)U at tRNA wobble positions of cytosolic tRNA(Lys), tRNA(Glu) and tRNA(Gln). Acts by mediating the C-terminal thiocarboxylation of the sulfur carrier URM1. Its N-terminus first activates URM1 as acyl-adenylate (-COAMP), then the persulfide sulfur on the catalytic cysteine is transferred to URM1 to form thiocarboxylation (-COSH) of its C-terminus. The reaction probably involves hydrogen sulfide that is generated from the persulfide intermediate and that acts as nucleophile towards URM1. Subsequently, a transient disulfide bond is formed. Does not use thiosulfate as sulfur donor; NFS1 probably acting as a sulfur donor for thiocarboxylation reactions.</text>
</comment>
<dbReference type="PROSITE" id="PS50206">
    <property type="entry name" value="RHODANESE_3"/>
    <property type="match status" value="1"/>
</dbReference>
<proteinExistence type="inferred from homology"/>
<evidence type="ECO:0000256" key="5">
    <source>
        <dbReference type="ARBA" id="ARBA00022723"/>
    </source>
</evidence>
<dbReference type="EC" id="2.7.7.-" evidence="11"/>
<keyword evidence="8 11" id="KW-0067">ATP-binding</keyword>
<dbReference type="SUPFAM" id="SSF69572">
    <property type="entry name" value="Activating enzymes of the ubiquitin-like proteins"/>
    <property type="match status" value="1"/>
</dbReference>
<accession>A0A0K2URK7</accession>
<name>A0A0K2URK7_LEPSM</name>
<organism evidence="13">
    <name type="scientific">Lepeophtheirus salmonis</name>
    <name type="common">Salmon louse</name>
    <name type="synonym">Caligus salmonis</name>
    <dbReference type="NCBI Taxonomy" id="72036"/>
    <lineage>
        <taxon>Eukaryota</taxon>
        <taxon>Metazoa</taxon>
        <taxon>Ecdysozoa</taxon>
        <taxon>Arthropoda</taxon>
        <taxon>Crustacea</taxon>
        <taxon>Multicrustacea</taxon>
        <taxon>Hexanauplia</taxon>
        <taxon>Copepoda</taxon>
        <taxon>Siphonostomatoida</taxon>
        <taxon>Caligidae</taxon>
        <taxon>Lepeophtheirus</taxon>
    </lineage>
</organism>
<dbReference type="AlphaFoldDB" id="A0A0K2URK7"/>
<evidence type="ECO:0000256" key="11">
    <source>
        <dbReference type="HAMAP-Rule" id="MF_03049"/>
    </source>
</evidence>
<keyword evidence="9 11" id="KW-0501">Molybdenum cofactor biosynthesis</keyword>
<dbReference type="GO" id="GO:0002143">
    <property type="term" value="P:tRNA wobble position uridine thiolation"/>
    <property type="evidence" value="ECO:0007669"/>
    <property type="project" value="InterPro"/>
</dbReference>
<comment type="cofactor">
    <cofactor evidence="11">
        <name>Zn(2+)</name>
        <dbReference type="ChEBI" id="CHEBI:29105"/>
    </cofactor>
    <text evidence="11">Binds 1 zinc ion per subunit.</text>
</comment>
<keyword evidence="5 11" id="KW-0479">Metal-binding</keyword>
<feature type="active site" description="Glycyl thioester intermediate; for adenylyltransferase activity" evidence="11">
    <location>
        <position position="219"/>
    </location>
</feature>
<dbReference type="CTD" id="34187"/>
<dbReference type="InterPro" id="IPR045886">
    <property type="entry name" value="ThiF/MoeB/HesA"/>
</dbReference>
<evidence type="ECO:0000256" key="8">
    <source>
        <dbReference type="ARBA" id="ARBA00022840"/>
    </source>
</evidence>
<feature type="binding site" evidence="11">
    <location>
        <begin position="159"/>
        <end position="160"/>
    </location>
    <ligand>
        <name>ATP</name>
        <dbReference type="ChEBI" id="CHEBI:30616"/>
    </ligand>
</feature>